<gene>
    <name evidence="6" type="ORF">AB4875_06695</name>
</gene>
<accession>A0ABV3TUZ5</accession>
<keyword evidence="1" id="KW-0813">Transport</keyword>
<sequence length="131" mass="15094">MPQEQSPYQILGEDKIRALASAFYEVMDELPDAKRIREMHGKSLVDIKQKLAEYLIGWLGGPPRYYEKHGTVCLTKPHTPYAIGPEERDQWLMCFDLALERIDASEDLKLMLRTPVSRLADMIKNRDDSVS</sequence>
<reference evidence="6 7" key="1">
    <citation type="journal article" date="2011" name="Int. J. Syst. Evol. Microbiol.">
        <title>Zhongshania antarctica gen. nov., sp. nov. and Zhongshania guokunii sp. nov., gammaproteobacteria respectively isolated from coastal attached (fast) ice and surface seawater of the Antarctic.</title>
        <authorList>
            <person name="Li H.J."/>
            <person name="Zhang X.Y."/>
            <person name="Chen C.X."/>
            <person name="Zhang Y.J."/>
            <person name="Gao Z.M."/>
            <person name="Yu Y."/>
            <person name="Chen X.L."/>
            <person name="Chen B."/>
            <person name="Zhang Y.Z."/>
        </authorList>
    </citation>
    <scope>NUCLEOTIDE SEQUENCE [LARGE SCALE GENOMIC DNA]</scope>
    <source>
        <strain evidence="6 7">R06B22</strain>
    </source>
</reference>
<dbReference type="SUPFAM" id="SSF46458">
    <property type="entry name" value="Globin-like"/>
    <property type="match status" value="1"/>
</dbReference>
<organism evidence="6 7">
    <name type="scientific">Zhongshania arctica</name>
    <dbReference type="NCBI Taxonomy" id="3238302"/>
    <lineage>
        <taxon>Bacteria</taxon>
        <taxon>Pseudomonadati</taxon>
        <taxon>Pseudomonadota</taxon>
        <taxon>Gammaproteobacteria</taxon>
        <taxon>Cellvibrionales</taxon>
        <taxon>Spongiibacteraceae</taxon>
        <taxon>Zhongshania</taxon>
    </lineage>
</organism>
<proteinExistence type="inferred from homology"/>
<dbReference type="Proteomes" id="UP001557484">
    <property type="component" value="Unassembled WGS sequence"/>
</dbReference>
<dbReference type="PANTHER" id="PTHR47366">
    <property type="entry name" value="TWO-ON-TWO HEMOGLOBIN-3"/>
    <property type="match status" value="1"/>
</dbReference>
<dbReference type="PANTHER" id="PTHR47366:SF1">
    <property type="entry name" value="TWO-ON-TWO HEMOGLOBIN-3"/>
    <property type="match status" value="1"/>
</dbReference>
<keyword evidence="3" id="KW-0479">Metal-binding</keyword>
<dbReference type="InterPro" id="IPR009050">
    <property type="entry name" value="Globin-like_sf"/>
</dbReference>
<comment type="caution">
    <text evidence="6">The sequence shown here is derived from an EMBL/GenBank/DDBJ whole genome shotgun (WGS) entry which is preliminary data.</text>
</comment>
<evidence type="ECO:0000313" key="6">
    <source>
        <dbReference type="EMBL" id="MEX1665170.1"/>
    </source>
</evidence>
<evidence type="ECO:0000256" key="4">
    <source>
        <dbReference type="ARBA" id="ARBA00023004"/>
    </source>
</evidence>
<keyword evidence="7" id="KW-1185">Reference proteome</keyword>
<dbReference type="EMBL" id="JBFRYB010000001">
    <property type="protein sequence ID" value="MEX1665170.1"/>
    <property type="molecule type" value="Genomic_DNA"/>
</dbReference>
<dbReference type="InterPro" id="IPR012292">
    <property type="entry name" value="Globin/Proto"/>
</dbReference>
<comment type="similarity">
    <text evidence="5">Belongs to the truncated hemoglobin family. Group II subfamily.</text>
</comment>
<dbReference type="InterPro" id="IPR044203">
    <property type="entry name" value="GlbO/GLB3-like"/>
</dbReference>
<dbReference type="CDD" id="cd14773">
    <property type="entry name" value="TrHb2_PhHbO-like_O"/>
    <property type="match status" value="1"/>
</dbReference>
<evidence type="ECO:0000313" key="7">
    <source>
        <dbReference type="Proteomes" id="UP001557484"/>
    </source>
</evidence>
<protein>
    <submittedName>
        <fullName evidence="6">Group II truncated hemoglobin</fullName>
    </submittedName>
</protein>
<name>A0ABV3TUZ5_9GAMM</name>
<keyword evidence="4" id="KW-0408">Iron</keyword>
<evidence type="ECO:0000256" key="2">
    <source>
        <dbReference type="ARBA" id="ARBA00022617"/>
    </source>
</evidence>
<dbReference type="RefSeq" id="WP_368375278.1">
    <property type="nucleotide sequence ID" value="NZ_JBFRYB010000001.1"/>
</dbReference>
<evidence type="ECO:0000256" key="5">
    <source>
        <dbReference type="ARBA" id="ARBA00034496"/>
    </source>
</evidence>
<evidence type="ECO:0000256" key="1">
    <source>
        <dbReference type="ARBA" id="ARBA00022448"/>
    </source>
</evidence>
<evidence type="ECO:0000256" key="3">
    <source>
        <dbReference type="ARBA" id="ARBA00022723"/>
    </source>
</evidence>
<dbReference type="Pfam" id="PF01152">
    <property type="entry name" value="Bac_globin"/>
    <property type="match status" value="1"/>
</dbReference>
<keyword evidence="2" id="KW-0349">Heme</keyword>
<dbReference type="InterPro" id="IPR001486">
    <property type="entry name" value="Hemoglobin_trunc"/>
</dbReference>
<dbReference type="Gene3D" id="1.10.490.10">
    <property type="entry name" value="Globins"/>
    <property type="match status" value="1"/>
</dbReference>